<feature type="domain" description="Flavin reductase like" evidence="1">
    <location>
        <begin position="28"/>
        <end position="162"/>
    </location>
</feature>
<dbReference type="InterPro" id="IPR002563">
    <property type="entry name" value="Flavin_Rdtase-like_dom"/>
</dbReference>
<proteinExistence type="predicted"/>
<dbReference type="RefSeq" id="WP_095605243.1">
    <property type="nucleotide sequence ID" value="NZ_NSKE01000002.1"/>
</dbReference>
<name>A0A2A2GBN6_9BACT</name>
<evidence type="ECO:0000313" key="3">
    <source>
        <dbReference type="Proteomes" id="UP000218831"/>
    </source>
</evidence>
<dbReference type="Gene3D" id="2.30.110.10">
    <property type="entry name" value="Electron Transport, Fmn-binding Protein, Chain A"/>
    <property type="match status" value="1"/>
</dbReference>
<dbReference type="GO" id="GO:0016646">
    <property type="term" value="F:oxidoreductase activity, acting on the CH-NH group of donors, NAD or NADP as acceptor"/>
    <property type="evidence" value="ECO:0007669"/>
    <property type="project" value="UniProtKB-ARBA"/>
</dbReference>
<sequence length="204" mass="23289">MTDETNTNMVELDVEKDVWNRGYTVHSLLIIGSKEEDGNYNFAPKHMAMPLGFSNHFGFIGTPRKSTYRNIQREKVFTVSYPKPSQLTVSSLAATQREDDDSKPVLDQIPTTPAQKIDGYFVEDSYFQLECKLTECLGKFDEWELVVGEIVAGRIDKKMSRKVGNGVDEGQLIYDNPLLAYLHPNRFSVIKESNVFPFPKELKR</sequence>
<keyword evidence="3" id="KW-1185">Reference proteome</keyword>
<accession>A0A2A2GBN6</accession>
<dbReference type="Pfam" id="PF01613">
    <property type="entry name" value="Flavin_Reduct"/>
    <property type="match status" value="1"/>
</dbReference>
<dbReference type="OrthoDB" id="1523782at2"/>
<dbReference type="AlphaFoldDB" id="A0A2A2GBN6"/>
<evidence type="ECO:0000259" key="1">
    <source>
        <dbReference type="Pfam" id="PF01613"/>
    </source>
</evidence>
<dbReference type="SUPFAM" id="SSF50475">
    <property type="entry name" value="FMN-binding split barrel"/>
    <property type="match status" value="1"/>
</dbReference>
<dbReference type="GO" id="GO:0010181">
    <property type="term" value="F:FMN binding"/>
    <property type="evidence" value="ECO:0007669"/>
    <property type="project" value="InterPro"/>
</dbReference>
<comment type="caution">
    <text evidence="2">The sequence shown here is derived from an EMBL/GenBank/DDBJ whole genome shotgun (WGS) entry which is preliminary data.</text>
</comment>
<gene>
    <name evidence="2" type="ORF">CK503_02635</name>
</gene>
<protein>
    <recommendedName>
        <fullName evidence="1">Flavin reductase like domain-containing protein</fullName>
    </recommendedName>
</protein>
<dbReference type="EMBL" id="NSKE01000002">
    <property type="protein sequence ID" value="PAU95116.1"/>
    <property type="molecule type" value="Genomic_DNA"/>
</dbReference>
<organism evidence="2 3">
    <name type="scientific">Fodinibius salipaludis</name>
    <dbReference type="NCBI Taxonomy" id="2032627"/>
    <lineage>
        <taxon>Bacteria</taxon>
        <taxon>Pseudomonadati</taxon>
        <taxon>Balneolota</taxon>
        <taxon>Balneolia</taxon>
        <taxon>Balneolales</taxon>
        <taxon>Balneolaceae</taxon>
        <taxon>Fodinibius</taxon>
    </lineage>
</organism>
<evidence type="ECO:0000313" key="2">
    <source>
        <dbReference type="EMBL" id="PAU95116.1"/>
    </source>
</evidence>
<dbReference type="InterPro" id="IPR012349">
    <property type="entry name" value="Split_barrel_FMN-bd"/>
</dbReference>
<reference evidence="2 3" key="1">
    <citation type="submission" date="2017-08" db="EMBL/GenBank/DDBJ databases">
        <title>Aliifodinibius alkalisoli sp. nov., isolated from saline alkaline soil.</title>
        <authorList>
            <person name="Liu D."/>
            <person name="Zhang G."/>
        </authorList>
    </citation>
    <scope>NUCLEOTIDE SEQUENCE [LARGE SCALE GENOMIC DNA]</scope>
    <source>
        <strain evidence="2 3">WN023</strain>
    </source>
</reference>
<dbReference type="Proteomes" id="UP000218831">
    <property type="component" value="Unassembled WGS sequence"/>
</dbReference>